<gene>
    <name evidence="20" type="ORF">A2709_02040</name>
</gene>
<keyword evidence="11" id="KW-0067">ATP-binding</keyword>
<dbReference type="EMBL" id="MEVB01000025">
    <property type="protein sequence ID" value="OGC52105.1"/>
    <property type="molecule type" value="Genomic_DNA"/>
</dbReference>
<feature type="transmembrane region" description="Helical" evidence="18">
    <location>
        <begin position="749"/>
        <end position="770"/>
    </location>
</feature>
<comment type="subcellular location">
    <subcellularLocation>
        <location evidence="2">Cell inner membrane</location>
        <topology evidence="2">Multi-pass membrane protein</topology>
    </subcellularLocation>
</comment>
<dbReference type="InterPro" id="IPR018303">
    <property type="entry name" value="ATPase_P-typ_P_site"/>
</dbReference>
<dbReference type="Pfam" id="PF00122">
    <property type="entry name" value="E1-E2_ATPase"/>
    <property type="match status" value="1"/>
</dbReference>
<dbReference type="NCBIfam" id="TIGR01524">
    <property type="entry name" value="ATPase-IIIB_Mg"/>
    <property type="match status" value="1"/>
</dbReference>
<evidence type="ECO:0000256" key="12">
    <source>
        <dbReference type="ARBA" id="ARBA00022842"/>
    </source>
</evidence>
<dbReference type="InterPro" id="IPR023298">
    <property type="entry name" value="ATPase_P-typ_TM_dom_sf"/>
</dbReference>
<dbReference type="GO" id="GO:0016887">
    <property type="term" value="F:ATP hydrolysis activity"/>
    <property type="evidence" value="ECO:0007669"/>
    <property type="project" value="InterPro"/>
</dbReference>
<dbReference type="SFLD" id="SFLDG00002">
    <property type="entry name" value="C1.7:_P-type_atpase_like"/>
    <property type="match status" value="1"/>
</dbReference>
<dbReference type="InterPro" id="IPR059000">
    <property type="entry name" value="ATPase_P-type_domA"/>
</dbReference>
<evidence type="ECO:0000256" key="16">
    <source>
        <dbReference type="ARBA" id="ARBA00029806"/>
    </source>
</evidence>
<evidence type="ECO:0000256" key="11">
    <source>
        <dbReference type="ARBA" id="ARBA00022840"/>
    </source>
</evidence>
<evidence type="ECO:0000259" key="19">
    <source>
        <dbReference type="SMART" id="SM00831"/>
    </source>
</evidence>
<feature type="transmembrane region" description="Helical" evidence="18">
    <location>
        <begin position="717"/>
        <end position="737"/>
    </location>
</feature>
<evidence type="ECO:0000256" key="17">
    <source>
        <dbReference type="ARBA" id="ARBA00047295"/>
    </source>
</evidence>
<keyword evidence="13" id="KW-1278">Translocase</keyword>
<protein>
    <recommendedName>
        <fullName evidence="5">Magnesium-transporting ATPase, P-type 1</fullName>
        <ecNumber evidence="4">7.2.2.14</ecNumber>
    </recommendedName>
    <alternativeName>
        <fullName evidence="16">Mg(2+) transport ATPase, P-type 1</fullName>
    </alternativeName>
</protein>
<dbReference type="InterPro" id="IPR036412">
    <property type="entry name" value="HAD-like_sf"/>
</dbReference>
<feature type="transmembrane region" description="Helical" evidence="18">
    <location>
        <begin position="45"/>
        <end position="61"/>
    </location>
</feature>
<keyword evidence="12" id="KW-0460">Magnesium</keyword>
<dbReference type="Gene3D" id="3.40.50.1000">
    <property type="entry name" value="HAD superfamily/HAD-like"/>
    <property type="match status" value="1"/>
</dbReference>
<evidence type="ECO:0000256" key="18">
    <source>
        <dbReference type="SAM" id="Phobius"/>
    </source>
</evidence>
<dbReference type="GO" id="GO:0005886">
    <property type="term" value="C:plasma membrane"/>
    <property type="evidence" value="ECO:0007669"/>
    <property type="project" value="UniProtKB-SubCell"/>
</dbReference>
<feature type="transmembrane region" description="Helical" evidence="18">
    <location>
        <begin position="242"/>
        <end position="266"/>
    </location>
</feature>
<dbReference type="Pfam" id="PF00689">
    <property type="entry name" value="Cation_ATPase_C"/>
    <property type="match status" value="1"/>
</dbReference>
<dbReference type="InterPro" id="IPR006415">
    <property type="entry name" value="P-type_ATPase_IIIB"/>
</dbReference>
<evidence type="ECO:0000256" key="5">
    <source>
        <dbReference type="ARBA" id="ARBA00013555"/>
    </source>
</evidence>
<evidence type="ECO:0000256" key="13">
    <source>
        <dbReference type="ARBA" id="ARBA00022967"/>
    </source>
</evidence>
<evidence type="ECO:0000256" key="1">
    <source>
        <dbReference type="ARBA" id="ARBA00003954"/>
    </source>
</evidence>
<dbReference type="InterPro" id="IPR006068">
    <property type="entry name" value="ATPase_P-typ_cation-transptr_C"/>
</dbReference>
<evidence type="ECO:0000256" key="9">
    <source>
        <dbReference type="ARBA" id="ARBA00022692"/>
    </source>
</evidence>
<evidence type="ECO:0000256" key="2">
    <source>
        <dbReference type="ARBA" id="ARBA00004429"/>
    </source>
</evidence>
<proteinExistence type="inferred from homology"/>
<dbReference type="Pfam" id="PF00702">
    <property type="entry name" value="Hydrolase"/>
    <property type="match status" value="1"/>
</dbReference>
<dbReference type="InterPro" id="IPR008250">
    <property type="entry name" value="ATPase_P-typ_transduc_dom_A_sf"/>
</dbReference>
<keyword evidence="9 18" id="KW-0812">Transmembrane</keyword>
<dbReference type="AlphaFoldDB" id="A0A1F4V4I4"/>
<accession>A0A1F4V4I4</accession>
<keyword evidence="15 18" id="KW-0472">Membrane</keyword>
<keyword evidence="14 18" id="KW-1133">Transmembrane helix</keyword>
<keyword evidence="10" id="KW-0547">Nucleotide-binding</keyword>
<dbReference type="InterPro" id="IPR004014">
    <property type="entry name" value="ATPase_P-typ_cation-transptr_N"/>
</dbReference>
<keyword evidence="6" id="KW-1003">Cell membrane</keyword>
<dbReference type="InterPro" id="IPR023214">
    <property type="entry name" value="HAD_sf"/>
</dbReference>
<evidence type="ECO:0000256" key="3">
    <source>
        <dbReference type="ARBA" id="ARBA00008746"/>
    </source>
</evidence>
<reference evidence="20 21" key="1">
    <citation type="journal article" date="2016" name="Nat. Commun.">
        <title>Thousands of microbial genomes shed light on interconnected biogeochemical processes in an aquifer system.</title>
        <authorList>
            <person name="Anantharaman K."/>
            <person name="Brown C.T."/>
            <person name="Hug L.A."/>
            <person name="Sharon I."/>
            <person name="Castelle C.J."/>
            <person name="Probst A.J."/>
            <person name="Thomas B.C."/>
            <person name="Singh A."/>
            <person name="Wilkins M.J."/>
            <person name="Karaoz U."/>
            <person name="Brodie E.L."/>
            <person name="Williams K.H."/>
            <person name="Hubbard S.S."/>
            <person name="Banfield J.F."/>
        </authorList>
    </citation>
    <scope>NUCLEOTIDE SEQUENCE [LARGE SCALE GENOMIC DNA]</scope>
</reference>
<evidence type="ECO:0000256" key="10">
    <source>
        <dbReference type="ARBA" id="ARBA00022741"/>
    </source>
</evidence>
<dbReference type="Gene3D" id="2.70.150.10">
    <property type="entry name" value="Calcium-transporting ATPase, cytoplasmic transduction domain A"/>
    <property type="match status" value="1"/>
</dbReference>
<comment type="similarity">
    <text evidence="3">Belongs to the cation transport ATPase (P-type) (TC 3.A.3) family. Type IIIB subfamily.</text>
</comment>
<comment type="catalytic activity">
    <reaction evidence="17">
        <text>Mg(2+)(out) + ATP + H2O = Mg(2+)(in) + ADP + phosphate + H(+)</text>
        <dbReference type="Rhea" id="RHEA:10260"/>
        <dbReference type="ChEBI" id="CHEBI:15377"/>
        <dbReference type="ChEBI" id="CHEBI:15378"/>
        <dbReference type="ChEBI" id="CHEBI:18420"/>
        <dbReference type="ChEBI" id="CHEBI:30616"/>
        <dbReference type="ChEBI" id="CHEBI:43474"/>
        <dbReference type="ChEBI" id="CHEBI:456216"/>
        <dbReference type="EC" id="7.2.2.14"/>
    </reaction>
</comment>
<organism evidence="20 21">
    <name type="scientific">candidate division WWE3 bacterium RIFCSPHIGHO2_01_FULL_43_9</name>
    <dbReference type="NCBI Taxonomy" id="1802618"/>
    <lineage>
        <taxon>Bacteria</taxon>
        <taxon>Katanobacteria</taxon>
    </lineage>
</organism>
<feature type="transmembrane region" description="Helical" evidence="18">
    <location>
        <begin position="216"/>
        <end position="236"/>
    </location>
</feature>
<dbReference type="SFLD" id="SFLDS00003">
    <property type="entry name" value="Haloacid_Dehalogenase"/>
    <property type="match status" value="1"/>
</dbReference>
<dbReference type="SFLD" id="SFLDF00027">
    <property type="entry name" value="p-type_atpase"/>
    <property type="match status" value="1"/>
</dbReference>
<evidence type="ECO:0000256" key="4">
    <source>
        <dbReference type="ARBA" id="ARBA00012786"/>
    </source>
</evidence>
<dbReference type="InterPro" id="IPR044492">
    <property type="entry name" value="P_typ_ATPase_HD_dom"/>
</dbReference>
<feature type="transmembrane region" description="Helical" evidence="18">
    <location>
        <begin position="782"/>
        <end position="800"/>
    </location>
</feature>
<dbReference type="PROSITE" id="PS00154">
    <property type="entry name" value="ATPASE_E1_E2"/>
    <property type="match status" value="1"/>
</dbReference>
<evidence type="ECO:0000256" key="15">
    <source>
        <dbReference type="ARBA" id="ARBA00023136"/>
    </source>
</evidence>
<dbReference type="Proteomes" id="UP000176853">
    <property type="component" value="Unassembled WGS sequence"/>
</dbReference>
<dbReference type="SUPFAM" id="SSF56784">
    <property type="entry name" value="HAD-like"/>
    <property type="match status" value="1"/>
</dbReference>
<name>A0A1F4V4I4_UNCKA</name>
<evidence type="ECO:0000256" key="8">
    <source>
        <dbReference type="ARBA" id="ARBA00022553"/>
    </source>
</evidence>
<comment type="caution">
    <text evidence="20">The sequence shown here is derived from an EMBL/GenBank/DDBJ whole genome shotgun (WGS) entry which is preliminary data.</text>
</comment>
<dbReference type="GO" id="GO:0015444">
    <property type="term" value="F:P-type magnesium transporter activity"/>
    <property type="evidence" value="ECO:0007669"/>
    <property type="project" value="UniProtKB-EC"/>
</dbReference>
<dbReference type="SUPFAM" id="SSF81665">
    <property type="entry name" value="Calcium ATPase, transmembrane domain M"/>
    <property type="match status" value="1"/>
</dbReference>
<evidence type="ECO:0000256" key="6">
    <source>
        <dbReference type="ARBA" id="ARBA00022475"/>
    </source>
</evidence>
<keyword evidence="7" id="KW-0997">Cell inner membrane</keyword>
<evidence type="ECO:0000313" key="20">
    <source>
        <dbReference type="EMBL" id="OGC52105.1"/>
    </source>
</evidence>
<dbReference type="NCBIfam" id="TIGR01494">
    <property type="entry name" value="ATPase_P-type"/>
    <property type="match status" value="2"/>
</dbReference>
<evidence type="ECO:0000313" key="21">
    <source>
        <dbReference type="Proteomes" id="UP000176853"/>
    </source>
</evidence>
<dbReference type="GO" id="GO:0005524">
    <property type="term" value="F:ATP binding"/>
    <property type="evidence" value="ECO:0007669"/>
    <property type="project" value="UniProtKB-KW"/>
</dbReference>
<feature type="transmembrane region" description="Helical" evidence="18">
    <location>
        <begin position="685"/>
        <end position="705"/>
    </location>
</feature>
<keyword evidence="8" id="KW-0597">Phosphoprotein</keyword>
<dbReference type="Gene3D" id="1.20.1110.10">
    <property type="entry name" value="Calcium-transporting ATPase, transmembrane domain"/>
    <property type="match status" value="1"/>
</dbReference>
<feature type="transmembrane region" description="Helical" evidence="18">
    <location>
        <begin position="67"/>
        <end position="87"/>
    </location>
</feature>
<dbReference type="SUPFAM" id="SSF81653">
    <property type="entry name" value="Calcium ATPase, transduction domain A"/>
    <property type="match status" value="1"/>
</dbReference>
<feature type="domain" description="Cation-transporting P-type ATPase N-terminal" evidence="19">
    <location>
        <begin position="1"/>
        <end position="62"/>
    </location>
</feature>
<comment type="function">
    <text evidence="1">Mediates magnesium influx to the cytosol.</text>
</comment>
<dbReference type="Pfam" id="PF00690">
    <property type="entry name" value="Cation_ATPase_N"/>
    <property type="match status" value="1"/>
</dbReference>
<dbReference type="InterPro" id="IPR023299">
    <property type="entry name" value="ATPase_P-typ_cyto_dom_N"/>
</dbReference>
<evidence type="ECO:0000256" key="14">
    <source>
        <dbReference type="ARBA" id="ARBA00022989"/>
    </source>
</evidence>
<evidence type="ECO:0000256" key="7">
    <source>
        <dbReference type="ARBA" id="ARBA00022519"/>
    </source>
</evidence>
<dbReference type="PANTHER" id="PTHR42861">
    <property type="entry name" value="CALCIUM-TRANSPORTING ATPASE"/>
    <property type="match status" value="1"/>
</dbReference>
<dbReference type="EC" id="7.2.2.14" evidence="4"/>
<dbReference type="Gene3D" id="3.40.1110.10">
    <property type="entry name" value="Calcium-transporting ATPase, cytoplasmic domain N"/>
    <property type="match status" value="1"/>
</dbReference>
<dbReference type="PRINTS" id="PR01836">
    <property type="entry name" value="MGATPASE"/>
</dbReference>
<dbReference type="InterPro" id="IPR001757">
    <property type="entry name" value="P_typ_ATPase"/>
</dbReference>
<sequence>MTAQQERGLTAAQALENITKYGANVLDTQRLSAVSIFIRQFRGNYLLYILITCTVASFFLGEKTSSLYIFFMILLSSVLGFWNEYSAQKTVDTLLKRITPKALVKRDGRVEELPISHITVGDIVLLSTGSVIPADLSLVEAENLEVNESALTGESFPVTKQVGDMLYMGTNIEAGRGFGEVVQIGRATKYGKIAKSLSFLKPETSFQTGLRNFGNLLVKVIIILTLGIFGANFALGKDWLTSLMFALAIAVGLTPELLPVVVTLSLSHGAGRLFKKHVVVKRLVSIENLGNMDVLCTDKTGTLTEGKIDLIDYVDLTGQRSIELLNYAYISAPKVAHSKHFQNPIDRAIEALAGKNGVAGALGNITYLDSEPFDYTKKASFAVANYQGQTWLLVKGVYESVLNMCLGPTDKVSILAKTQARYTAQGHRTVLLAGKIVSQIKANYSWQDATGLQVLGLLAFSDVLKKDTKKALDKLEKLNIDLKVLTGDNETVSIKLCQEAGLSIKGVVLGSQIQQAQGKELAKLVCANNVFARVTPEDKLKIIAALKAQGHAVGFLGDGVNDAPALHAADVGISVEGASDVAKEAAGVVLMKKGLDVIADGVMEGRTTFNNTVKYILMGTSSNFGNMFSASLASVLLPFLPMTPVQILLNNTLYDFSQITIPSDQVDKESLLKPRKWDIGFIRKYMTFFGPISSLFDFITFFVLYKVFAYGIGGFQTGWFLESLTTQVLIIFVIRTARTPFWRSKPAKALVISSIVVVLTAIVLIFSPFAHTFGFVPLRFDYFIFLAVIVAIYLAVTDVLKRFFINRFQVWN</sequence>
<dbReference type="SMART" id="SM00831">
    <property type="entry name" value="Cation_ATPase_N"/>
    <property type="match status" value="1"/>
</dbReference>